<name>A0A292ZKR4_SPHSA</name>
<proteinExistence type="predicted"/>
<gene>
    <name evidence="1" type="ORF">SFOMI_4595</name>
</gene>
<evidence type="ECO:0000313" key="1">
    <source>
        <dbReference type="EMBL" id="GAY24017.1"/>
    </source>
</evidence>
<dbReference type="Proteomes" id="UP000221538">
    <property type="component" value="Unassembled WGS sequence"/>
</dbReference>
<reference evidence="1 2" key="2">
    <citation type="journal article" date="2013" name="Environ. Sci. Technol.">
        <title>The 4-tert-butylphenol-utilizing bacterium Sphingobium fuliginis OMI can degrade bisphenols via phenolic ring hydroxylation and meta-cleavage pathway.</title>
        <authorList>
            <person name="Ogata Y."/>
            <person name="Goda S."/>
            <person name="Toyama T."/>
            <person name="Sei K."/>
            <person name="Ike M."/>
        </authorList>
    </citation>
    <scope>NUCLEOTIDE SEQUENCE [LARGE SCALE GENOMIC DNA]</scope>
    <source>
        <strain evidence="1 2">OMI</strain>
    </source>
</reference>
<dbReference type="AlphaFoldDB" id="A0A292ZKR4"/>
<accession>A0A292ZKR4</accession>
<sequence>MSIASRRALLALIAETERNGDAAALPFYATPAAEVSAFAARYDLDLSFLNLIMTFATGDVGFWRQVVEALPPGADGRIAAARWIEWLWTDAETGLRNRVGDAVLRASGDRVCDLQRRAAAGEDVARSDWRQVRIRLASRDGGDDVQAAAIEGIAAAAWDLGSAPGAAADMIYAWKAMLFAEVGRDLEWTAEKQSAANERFDRMAASARANADAAVQQARAEGTDVAPEGGPIETTPFYRDAYNKGVADFIAANPSDLDLYGQRTRAAVDNMYRLGRDGLLRQVASLSTAPASMVSA</sequence>
<dbReference type="EMBL" id="BEWI01000032">
    <property type="protein sequence ID" value="GAY24017.1"/>
    <property type="molecule type" value="Genomic_DNA"/>
</dbReference>
<dbReference type="RefSeq" id="WP_099186648.1">
    <property type="nucleotide sequence ID" value="NZ_BEWI01000032.1"/>
</dbReference>
<reference evidence="1 2" key="1">
    <citation type="journal article" date="2013" name="Biodegradation">
        <title>Occurrence of 4-tert-butylphenol (4-t-BP) biodegradation in an aquatic sample caused by the presence of Spirodela polyrrhiza and isolation of a 4-t-BP-utilizing bacterium.</title>
        <authorList>
            <person name="Ogata Y."/>
            <person name="Toyama T."/>
            <person name="Yu N."/>
            <person name="Wang X."/>
            <person name="Sei K."/>
            <person name="Ike M."/>
        </authorList>
    </citation>
    <scope>NUCLEOTIDE SEQUENCE [LARGE SCALE GENOMIC DNA]</scope>
    <source>
        <strain evidence="1 2">OMI</strain>
    </source>
</reference>
<evidence type="ECO:0000313" key="2">
    <source>
        <dbReference type="Proteomes" id="UP000221538"/>
    </source>
</evidence>
<comment type="caution">
    <text evidence="1">The sequence shown here is derived from an EMBL/GenBank/DDBJ whole genome shotgun (WGS) entry which is preliminary data.</text>
</comment>
<organism evidence="1 2">
    <name type="scientific">Sphingobium fuliginis (strain ATCC 27551)</name>
    <dbReference type="NCBI Taxonomy" id="336203"/>
    <lineage>
        <taxon>Bacteria</taxon>
        <taxon>Pseudomonadati</taxon>
        <taxon>Pseudomonadota</taxon>
        <taxon>Alphaproteobacteria</taxon>
        <taxon>Sphingomonadales</taxon>
        <taxon>Sphingomonadaceae</taxon>
        <taxon>Sphingobium</taxon>
    </lineage>
</organism>
<protein>
    <submittedName>
        <fullName evidence="1">Uncharacterized protein</fullName>
    </submittedName>
</protein>